<dbReference type="GO" id="GO:0016020">
    <property type="term" value="C:membrane"/>
    <property type="evidence" value="ECO:0007669"/>
    <property type="project" value="UniProtKB-SubCell"/>
</dbReference>
<evidence type="ECO:0000256" key="2">
    <source>
        <dbReference type="ARBA" id="ARBA00007886"/>
    </source>
</evidence>
<keyword evidence="6" id="KW-0564">Palmitate</keyword>
<keyword evidence="7" id="KW-0449">Lipoprotein</keyword>
<dbReference type="Proteomes" id="UP000184184">
    <property type="component" value="Unassembled WGS sequence"/>
</dbReference>
<feature type="domain" description="Spore germination GerAC-like C-terminal" evidence="8">
    <location>
        <begin position="199"/>
        <end position="360"/>
    </location>
</feature>
<comment type="subcellular location">
    <subcellularLocation>
        <location evidence="1">Membrane</location>
        <topology evidence="1">Lipid-anchor</topology>
    </subcellularLocation>
</comment>
<reference evidence="10 11" key="1">
    <citation type="submission" date="2016-11" db="EMBL/GenBank/DDBJ databases">
        <authorList>
            <person name="Jaros S."/>
            <person name="Januszkiewicz K."/>
            <person name="Wedrychowicz H."/>
        </authorList>
    </citation>
    <scope>NUCLEOTIDE SEQUENCE [LARGE SCALE GENOMIC DNA]</scope>
    <source>
        <strain evidence="10 11">CGMCC 1.10681</strain>
    </source>
</reference>
<dbReference type="STRING" id="1027249.SAMN05216179_1003"/>
<organism evidence="10 11">
    <name type="scientific">Gracilibacillus kekensis</name>
    <dbReference type="NCBI Taxonomy" id="1027249"/>
    <lineage>
        <taxon>Bacteria</taxon>
        <taxon>Bacillati</taxon>
        <taxon>Bacillota</taxon>
        <taxon>Bacilli</taxon>
        <taxon>Bacillales</taxon>
        <taxon>Bacillaceae</taxon>
        <taxon>Gracilibacillus</taxon>
    </lineage>
</organism>
<sequence>MKKWKKQQVLCLLLVCMVVLFGCSRTRIIDKLGIVHVFGFDQAENGELIGTALIPDYTSSKEGGQIKSIEEQVPTGGLFAPRMSTHTSTPIELAKIRVVLFGKNYAESGIQHMIDRFIINPQIGTQLQIAASTHSAKETLNAFKQEKSLTLAERLQHNMERQYLPYTNLHYFLNHFYGEGTDAYVPMLTLDDQNRVKVDGIGVFKEDQLKLHLNPDQTTLFSYVKSESSQATYRIQHREDEQKEIITFRSFKTKSNWDWNQKEKQLKLHLQLSVTLTQIPDRFDLEKTKDTSEMEKIVEKDLEKGLADLFAILQENEVDPVGIGNIVRSQDRSWEEETFYKDYASLPISVDVNLKIIHSGLEG</sequence>
<accession>A0A1M7LA82</accession>
<dbReference type="InterPro" id="IPR046953">
    <property type="entry name" value="Spore_GerAC-like_C"/>
</dbReference>
<evidence type="ECO:0000259" key="9">
    <source>
        <dbReference type="Pfam" id="PF25198"/>
    </source>
</evidence>
<dbReference type="InterPro" id="IPR038501">
    <property type="entry name" value="Spore_GerAC_C_sf"/>
</dbReference>
<dbReference type="OrthoDB" id="2592518at2"/>
<evidence type="ECO:0000256" key="4">
    <source>
        <dbReference type="ARBA" id="ARBA00022729"/>
    </source>
</evidence>
<keyword evidence="3" id="KW-0309">Germination</keyword>
<evidence type="ECO:0000256" key="6">
    <source>
        <dbReference type="ARBA" id="ARBA00023139"/>
    </source>
</evidence>
<feature type="domain" description="Spore germination protein N-terminal" evidence="9">
    <location>
        <begin position="27"/>
        <end position="189"/>
    </location>
</feature>
<dbReference type="Gene3D" id="3.30.300.210">
    <property type="entry name" value="Nutrient germinant receptor protein C, domain 3"/>
    <property type="match status" value="1"/>
</dbReference>
<dbReference type="InterPro" id="IPR008844">
    <property type="entry name" value="Spore_GerAC-like"/>
</dbReference>
<proteinExistence type="inferred from homology"/>
<evidence type="ECO:0000256" key="3">
    <source>
        <dbReference type="ARBA" id="ARBA00022544"/>
    </source>
</evidence>
<dbReference type="RefSeq" id="WP_073200183.1">
    <property type="nucleotide sequence ID" value="NZ_FRCZ01000001.1"/>
</dbReference>
<keyword evidence="11" id="KW-1185">Reference proteome</keyword>
<dbReference type="Pfam" id="PF25198">
    <property type="entry name" value="Spore_GerAC_N"/>
    <property type="match status" value="1"/>
</dbReference>
<name>A0A1M7LA82_9BACI</name>
<evidence type="ECO:0000256" key="7">
    <source>
        <dbReference type="ARBA" id="ARBA00023288"/>
    </source>
</evidence>
<dbReference type="PANTHER" id="PTHR35789:SF1">
    <property type="entry name" value="SPORE GERMINATION PROTEIN B3"/>
    <property type="match status" value="1"/>
</dbReference>
<evidence type="ECO:0000256" key="5">
    <source>
        <dbReference type="ARBA" id="ARBA00023136"/>
    </source>
</evidence>
<keyword evidence="5" id="KW-0472">Membrane</keyword>
<keyword evidence="4" id="KW-0732">Signal</keyword>
<evidence type="ECO:0000313" key="10">
    <source>
        <dbReference type="EMBL" id="SHM74881.1"/>
    </source>
</evidence>
<evidence type="ECO:0000259" key="8">
    <source>
        <dbReference type="Pfam" id="PF05504"/>
    </source>
</evidence>
<gene>
    <name evidence="10" type="ORF">SAMN05216179_1003</name>
</gene>
<evidence type="ECO:0000256" key="1">
    <source>
        <dbReference type="ARBA" id="ARBA00004635"/>
    </source>
</evidence>
<dbReference type="Pfam" id="PF05504">
    <property type="entry name" value="Spore_GerAC"/>
    <property type="match status" value="1"/>
</dbReference>
<dbReference type="InterPro" id="IPR057336">
    <property type="entry name" value="GerAC_N"/>
</dbReference>
<dbReference type="PANTHER" id="PTHR35789">
    <property type="entry name" value="SPORE GERMINATION PROTEIN B3"/>
    <property type="match status" value="1"/>
</dbReference>
<dbReference type="EMBL" id="FRCZ01000001">
    <property type="protein sequence ID" value="SHM74881.1"/>
    <property type="molecule type" value="Genomic_DNA"/>
</dbReference>
<dbReference type="PROSITE" id="PS51257">
    <property type="entry name" value="PROKAR_LIPOPROTEIN"/>
    <property type="match status" value="1"/>
</dbReference>
<evidence type="ECO:0000313" key="11">
    <source>
        <dbReference type="Proteomes" id="UP000184184"/>
    </source>
</evidence>
<dbReference type="AlphaFoldDB" id="A0A1M7LA82"/>
<protein>
    <submittedName>
        <fullName evidence="10">Germination protein, Ger(X)C family</fullName>
    </submittedName>
</protein>
<dbReference type="GO" id="GO:0009847">
    <property type="term" value="P:spore germination"/>
    <property type="evidence" value="ECO:0007669"/>
    <property type="project" value="InterPro"/>
</dbReference>
<comment type="similarity">
    <text evidence="2">Belongs to the GerABKC lipoprotein family.</text>
</comment>
<dbReference type="NCBIfam" id="TIGR02887">
    <property type="entry name" value="spore_ger_x_C"/>
    <property type="match status" value="1"/>
</dbReference>